<dbReference type="AlphaFoldDB" id="A0A068U6S3"/>
<name>A0A068U6S3_COFCA</name>
<evidence type="ECO:0000313" key="10">
    <source>
        <dbReference type="Proteomes" id="UP000295252"/>
    </source>
</evidence>
<keyword evidence="3 8" id="KW-0813">Transport</keyword>
<reference evidence="10" key="1">
    <citation type="journal article" date="2014" name="Science">
        <title>The coffee genome provides insight into the convergent evolution of caffeine biosynthesis.</title>
        <authorList>
            <person name="Denoeud F."/>
            <person name="Carretero-Paulet L."/>
            <person name="Dereeper A."/>
            <person name="Droc G."/>
            <person name="Guyot R."/>
            <person name="Pietrella M."/>
            <person name="Zheng C."/>
            <person name="Alberti A."/>
            <person name="Anthony F."/>
            <person name="Aprea G."/>
            <person name="Aury J.M."/>
            <person name="Bento P."/>
            <person name="Bernard M."/>
            <person name="Bocs S."/>
            <person name="Campa C."/>
            <person name="Cenci A."/>
            <person name="Combes M.C."/>
            <person name="Crouzillat D."/>
            <person name="Da Silva C."/>
            <person name="Daddiego L."/>
            <person name="De Bellis F."/>
            <person name="Dussert S."/>
            <person name="Garsmeur O."/>
            <person name="Gayraud T."/>
            <person name="Guignon V."/>
            <person name="Jahn K."/>
            <person name="Jamilloux V."/>
            <person name="Joet T."/>
            <person name="Labadie K."/>
            <person name="Lan T."/>
            <person name="Leclercq J."/>
            <person name="Lepelley M."/>
            <person name="Leroy T."/>
            <person name="Li L.T."/>
            <person name="Librado P."/>
            <person name="Lopez L."/>
            <person name="Munoz A."/>
            <person name="Noel B."/>
            <person name="Pallavicini A."/>
            <person name="Perrotta G."/>
            <person name="Poncet V."/>
            <person name="Pot D."/>
            <person name="Priyono X."/>
            <person name="Rigoreau M."/>
            <person name="Rouard M."/>
            <person name="Rozas J."/>
            <person name="Tranchant-Dubreuil C."/>
            <person name="VanBuren R."/>
            <person name="Zhang Q."/>
            <person name="Andrade A.C."/>
            <person name="Argout X."/>
            <person name="Bertrand B."/>
            <person name="de Kochko A."/>
            <person name="Graziosi G."/>
            <person name="Henry R.J."/>
            <person name="Jayarama X."/>
            <person name="Ming R."/>
            <person name="Nagai C."/>
            <person name="Rounsley S."/>
            <person name="Sankoff D."/>
            <person name="Giuliano G."/>
            <person name="Albert V.A."/>
            <person name="Wincker P."/>
            <person name="Lashermes P."/>
        </authorList>
    </citation>
    <scope>NUCLEOTIDE SEQUENCE [LARGE SCALE GENOMIC DNA]</scope>
    <source>
        <strain evidence="10">cv. DH200-94</strain>
    </source>
</reference>
<dbReference type="InterPro" id="IPR004776">
    <property type="entry name" value="Mem_transp_PIN-like"/>
</dbReference>
<evidence type="ECO:0000256" key="6">
    <source>
        <dbReference type="ARBA" id="ARBA00023136"/>
    </source>
</evidence>
<dbReference type="InParanoid" id="A0A068U6S3"/>
<gene>
    <name evidence="9" type="ORF">GSCOC_T00017544001</name>
</gene>
<feature type="transmembrane region" description="Helical" evidence="8">
    <location>
        <begin position="329"/>
        <end position="353"/>
    </location>
</feature>
<comment type="subcellular location">
    <subcellularLocation>
        <location evidence="1 8">Membrane</location>
        <topology evidence="1 8">Multi-pass membrane protein</topology>
    </subcellularLocation>
</comment>
<dbReference type="PANTHER" id="PTHR31752:SF2">
    <property type="entry name" value="AUXIN EFFLUX CARRIER COMPONENT 5"/>
    <property type="match status" value="1"/>
</dbReference>
<feature type="transmembrane region" description="Helical" evidence="8">
    <location>
        <begin position="214"/>
        <end position="231"/>
    </location>
</feature>
<evidence type="ECO:0000256" key="1">
    <source>
        <dbReference type="ARBA" id="ARBA00004141"/>
    </source>
</evidence>
<keyword evidence="4 8" id="KW-0812">Transmembrane</keyword>
<evidence type="ECO:0000256" key="7">
    <source>
        <dbReference type="ARBA" id="ARBA00023294"/>
    </source>
</evidence>
<comment type="caution">
    <text evidence="8">Lacks conserved residue(s) required for the propagation of feature annotation.</text>
</comment>
<dbReference type="GO" id="GO:0009734">
    <property type="term" value="P:auxin-activated signaling pathway"/>
    <property type="evidence" value="ECO:0007669"/>
    <property type="project" value="UniProtKB-UniRule"/>
</dbReference>
<dbReference type="EMBL" id="HG739096">
    <property type="protein sequence ID" value="CDP04220.1"/>
    <property type="molecule type" value="Genomic_DNA"/>
</dbReference>
<sequence>MIDGGDIYKVVTAMAPLYVALGLGYGSVKWWHMFKLDQCDAINRFNCYFIIPFFTFEFTAHVNPYTMNRGFLIADVIAKFIVGIVLALWVNLSKKGSFDWCITTFSLASLNNTLVLGAPLLKAMYGDLGENLVVQSSVIQSLLWFIALLILLEWRQARSEAVDARSMNGDSHAEIEMGRDLEESSSAPVAIHSPSFLSVLNTVRTKLAKNPNSYACIIGLIWALVSNRWHIKMPEIVEGSILIMSKAGGGVAMFTMGLFIAWQEKFIACGVGLTFYGMVLRFVVGPALTAAGSFAMGLRGDVLRIAVMQAALPQSITSFVYAQEYGLHANVLSTAVIFGTIVSLPLLIGYYAVLDILR</sequence>
<feature type="transmembrane region" description="Helical" evidence="8">
    <location>
        <begin position="102"/>
        <end position="121"/>
    </location>
</feature>
<dbReference type="Pfam" id="PF03547">
    <property type="entry name" value="Mem_trans"/>
    <property type="match status" value="1"/>
</dbReference>
<comment type="function">
    <text evidence="8">May act as a component of the auxin efflux carrier.</text>
</comment>
<keyword evidence="6 8" id="KW-0472">Membrane</keyword>
<dbReference type="InterPro" id="IPR051107">
    <property type="entry name" value="Auxin_Efflux_Carrier"/>
</dbReference>
<evidence type="ECO:0000256" key="8">
    <source>
        <dbReference type="RuleBase" id="RU362108"/>
    </source>
</evidence>
<dbReference type="GO" id="GO:0005886">
    <property type="term" value="C:plasma membrane"/>
    <property type="evidence" value="ECO:0007669"/>
    <property type="project" value="TreeGrafter"/>
</dbReference>
<accession>A0A068U6S3</accession>
<keyword evidence="5 8" id="KW-1133">Transmembrane helix</keyword>
<feature type="transmembrane region" description="Helical" evidence="8">
    <location>
        <begin position="133"/>
        <end position="152"/>
    </location>
</feature>
<dbReference type="PhylomeDB" id="A0A068U6S3"/>
<dbReference type="GO" id="GO:0010329">
    <property type="term" value="F:auxin efflux transmembrane transporter activity"/>
    <property type="evidence" value="ECO:0007669"/>
    <property type="project" value="TreeGrafter"/>
</dbReference>
<evidence type="ECO:0000256" key="4">
    <source>
        <dbReference type="ARBA" id="ARBA00022692"/>
    </source>
</evidence>
<dbReference type="Gramene" id="CDP04220">
    <property type="protein sequence ID" value="CDP04220"/>
    <property type="gene ID" value="GSCOC_T00017544001"/>
</dbReference>
<feature type="transmembrane region" description="Helical" evidence="8">
    <location>
        <begin position="71"/>
        <end position="90"/>
    </location>
</feature>
<dbReference type="NCBIfam" id="TIGR00946">
    <property type="entry name" value="2a69"/>
    <property type="match status" value="1"/>
</dbReference>
<dbReference type="OMA" id="VAWACVT"/>
<evidence type="ECO:0000313" key="9">
    <source>
        <dbReference type="EMBL" id="CDP04220.1"/>
    </source>
</evidence>
<feature type="transmembrane region" description="Helical" evidence="8">
    <location>
        <begin position="243"/>
        <end position="261"/>
    </location>
</feature>
<protein>
    <recommendedName>
        <fullName evidence="8">Auxin efflux carrier component</fullName>
    </recommendedName>
</protein>
<evidence type="ECO:0000256" key="3">
    <source>
        <dbReference type="ARBA" id="ARBA00022448"/>
    </source>
</evidence>
<feature type="transmembrane region" description="Helical" evidence="8">
    <location>
        <begin position="273"/>
        <end position="296"/>
    </location>
</feature>
<proteinExistence type="inferred from homology"/>
<organism evidence="9 10">
    <name type="scientific">Coffea canephora</name>
    <name type="common">Robusta coffee</name>
    <dbReference type="NCBI Taxonomy" id="49390"/>
    <lineage>
        <taxon>Eukaryota</taxon>
        <taxon>Viridiplantae</taxon>
        <taxon>Streptophyta</taxon>
        <taxon>Embryophyta</taxon>
        <taxon>Tracheophyta</taxon>
        <taxon>Spermatophyta</taxon>
        <taxon>Magnoliopsida</taxon>
        <taxon>eudicotyledons</taxon>
        <taxon>Gunneridae</taxon>
        <taxon>Pentapetalae</taxon>
        <taxon>asterids</taxon>
        <taxon>lamiids</taxon>
        <taxon>Gentianales</taxon>
        <taxon>Rubiaceae</taxon>
        <taxon>Ixoroideae</taxon>
        <taxon>Gardenieae complex</taxon>
        <taxon>Bertiereae - Coffeeae clade</taxon>
        <taxon>Coffeeae</taxon>
        <taxon>Coffea</taxon>
    </lineage>
</organism>
<feature type="transmembrane region" description="Helical" evidence="8">
    <location>
        <begin position="7"/>
        <end position="28"/>
    </location>
</feature>
<dbReference type="Proteomes" id="UP000295252">
    <property type="component" value="Chromosome XI"/>
</dbReference>
<dbReference type="PANTHER" id="PTHR31752">
    <property type="entry name" value="AUXIN EFFLUX CARRIER COMPONENT 1B-RELATED"/>
    <property type="match status" value="1"/>
</dbReference>
<dbReference type="GO" id="GO:0009926">
    <property type="term" value="P:auxin polar transport"/>
    <property type="evidence" value="ECO:0007669"/>
    <property type="project" value="TreeGrafter"/>
</dbReference>
<comment type="similarity">
    <text evidence="2 8">Belongs to the auxin efflux carrier (TC 2.A.69.1) family.</text>
</comment>
<dbReference type="GO" id="GO:0005783">
    <property type="term" value="C:endoplasmic reticulum"/>
    <property type="evidence" value="ECO:0007669"/>
    <property type="project" value="TreeGrafter"/>
</dbReference>
<keyword evidence="10" id="KW-1185">Reference proteome</keyword>
<evidence type="ECO:0000256" key="5">
    <source>
        <dbReference type="ARBA" id="ARBA00022989"/>
    </source>
</evidence>
<evidence type="ECO:0000256" key="2">
    <source>
        <dbReference type="ARBA" id="ARBA00009177"/>
    </source>
</evidence>
<dbReference type="OrthoDB" id="2133778at2759"/>
<dbReference type="InterPro" id="IPR014024">
    <property type="entry name" value="Auxin_eff_plant"/>
</dbReference>
<keyword evidence="7 8" id="KW-0927">Auxin signaling pathway</keyword>